<feature type="transmembrane region" description="Helical" evidence="1">
    <location>
        <begin position="6"/>
        <end position="26"/>
    </location>
</feature>
<protein>
    <submittedName>
        <fullName evidence="2">Uncharacterized protein</fullName>
    </submittedName>
</protein>
<dbReference type="RefSeq" id="WP_024564822.1">
    <property type="nucleotide sequence ID" value="NZ_CP007547.1"/>
</dbReference>
<keyword evidence="1" id="KW-1133">Transmembrane helix</keyword>
<dbReference type="AlphaFoldDB" id="A0A077EAJ5"/>
<reference evidence="2" key="1">
    <citation type="journal article" date="2013" name="Lancet">
        <title>First case of E anophelis outbreak in an intensive-care unit.</title>
        <authorList>
            <person name="Teo J."/>
            <person name="Tan S.Y."/>
            <person name="Tay M."/>
            <person name="Ding Y."/>
            <person name="Kjelleberg S."/>
            <person name="Givskov M."/>
            <person name="Lin R.T."/>
            <person name="Yang L."/>
        </authorList>
    </citation>
    <scope>NUCLEOTIDE SEQUENCE [LARGE SCALE GENOMIC DNA]</scope>
    <source>
        <strain evidence="2">NUHP1</strain>
    </source>
</reference>
<gene>
    <name evidence="2" type="ORF">BD94_0851</name>
</gene>
<dbReference type="STRING" id="1338011.BD94_0851"/>
<dbReference type="HOGENOM" id="CLU_2141968_0_0_10"/>
<evidence type="ECO:0000313" key="3">
    <source>
        <dbReference type="Proteomes" id="UP000028933"/>
    </source>
</evidence>
<reference evidence="2" key="2">
    <citation type="journal article" date="2015" name="Genome Biol. Evol.">
        <title>Complete Genome Sequence and Transcriptomic Analysis of the Novel Pathogen Elizabethkingia anophelis in Response to Oxidative Stress.</title>
        <authorList>
            <person name="Li Y."/>
            <person name="Liu Y."/>
            <person name="Chew S.C."/>
            <person name="Tay M."/>
            <person name="Salido M.M."/>
            <person name="Teo J."/>
            <person name="Lauro F.M."/>
            <person name="Givskov M."/>
            <person name="Yang L."/>
        </authorList>
    </citation>
    <scope>NUCLEOTIDE SEQUENCE</scope>
    <source>
        <strain evidence="2">NUHP1</strain>
    </source>
</reference>
<proteinExistence type="predicted"/>
<keyword evidence="1" id="KW-0812">Transmembrane</keyword>
<evidence type="ECO:0000313" key="2">
    <source>
        <dbReference type="EMBL" id="AIL44626.1"/>
    </source>
</evidence>
<name>A0A077EAJ5_9FLAO</name>
<dbReference type="Proteomes" id="UP000028933">
    <property type="component" value="Chromosome"/>
</dbReference>
<organism evidence="2 3">
    <name type="scientific">Elizabethkingia anophelis NUHP1</name>
    <dbReference type="NCBI Taxonomy" id="1338011"/>
    <lineage>
        <taxon>Bacteria</taxon>
        <taxon>Pseudomonadati</taxon>
        <taxon>Bacteroidota</taxon>
        <taxon>Flavobacteriia</taxon>
        <taxon>Flavobacteriales</taxon>
        <taxon>Weeksellaceae</taxon>
        <taxon>Elizabethkingia</taxon>
    </lineage>
</organism>
<keyword evidence="1" id="KW-0472">Membrane</keyword>
<evidence type="ECO:0000256" key="1">
    <source>
        <dbReference type="SAM" id="Phobius"/>
    </source>
</evidence>
<accession>A0A077EAJ5</accession>
<dbReference type="KEGG" id="eao:BD94_0851"/>
<dbReference type="EMBL" id="CP007547">
    <property type="protein sequence ID" value="AIL44626.1"/>
    <property type="molecule type" value="Genomic_DNA"/>
</dbReference>
<sequence>MKSRNLGLNILGIIGFCLFIISYFFYKEYQKKEVKTVQKNILNENFAGIIDSSFSDLKNHGWTTIIFKNKKSINGLTESINYNIKKNDSIVKRKGEDSIYIYRNGEVKAYKY</sequence>